<evidence type="ECO:0000256" key="7">
    <source>
        <dbReference type="ARBA" id="ARBA00030003"/>
    </source>
</evidence>
<dbReference type="SMART" id="SM00493">
    <property type="entry name" value="TOPRIM"/>
    <property type="match status" value="1"/>
</dbReference>
<dbReference type="Pfam" id="PF01751">
    <property type="entry name" value="Toprim"/>
    <property type="match status" value="1"/>
</dbReference>
<dbReference type="PANTHER" id="PTHR11390:SF21">
    <property type="entry name" value="DNA TOPOISOMERASE 3-ALPHA"/>
    <property type="match status" value="1"/>
</dbReference>
<dbReference type="EC" id="5.6.2.1" evidence="3"/>
<dbReference type="Gene3D" id="1.10.290.10">
    <property type="entry name" value="Topoisomerase I, domain 4"/>
    <property type="match status" value="1"/>
</dbReference>
<dbReference type="GO" id="GO:0006310">
    <property type="term" value="P:DNA recombination"/>
    <property type="evidence" value="ECO:0007669"/>
    <property type="project" value="TreeGrafter"/>
</dbReference>
<dbReference type="Gene3D" id="2.70.20.10">
    <property type="entry name" value="Topoisomerase I, domain 3"/>
    <property type="match status" value="1"/>
</dbReference>
<dbReference type="Pfam" id="PF01131">
    <property type="entry name" value="Topoisom_bac"/>
    <property type="match status" value="1"/>
</dbReference>
<dbReference type="GO" id="GO:0006265">
    <property type="term" value="P:DNA topological change"/>
    <property type="evidence" value="ECO:0007669"/>
    <property type="project" value="InterPro"/>
</dbReference>
<evidence type="ECO:0000259" key="12">
    <source>
        <dbReference type="PROSITE" id="PS52039"/>
    </source>
</evidence>
<keyword evidence="6 13" id="KW-0413">Isomerase</keyword>
<dbReference type="SUPFAM" id="SSF56712">
    <property type="entry name" value="Prokaryotic type I DNA topoisomerase"/>
    <property type="match status" value="1"/>
</dbReference>
<evidence type="ECO:0000256" key="3">
    <source>
        <dbReference type="ARBA" id="ARBA00012891"/>
    </source>
</evidence>
<dbReference type="PROSITE" id="PS50880">
    <property type="entry name" value="TOPRIM"/>
    <property type="match status" value="1"/>
</dbReference>
<dbReference type="GO" id="GO:0043597">
    <property type="term" value="C:cytoplasmic replication fork"/>
    <property type="evidence" value="ECO:0007669"/>
    <property type="project" value="TreeGrafter"/>
</dbReference>
<keyword evidence="5" id="KW-0238">DNA-binding</keyword>
<feature type="domain" description="Toprim" evidence="11">
    <location>
        <begin position="5"/>
        <end position="145"/>
    </location>
</feature>
<dbReference type="InterPro" id="IPR003602">
    <property type="entry name" value="Topo_IA_DNA-bd_dom"/>
</dbReference>
<dbReference type="SMART" id="SM00436">
    <property type="entry name" value="TOP1Bc"/>
    <property type="match status" value="1"/>
</dbReference>
<keyword evidence="4" id="KW-0799">Topoisomerase</keyword>
<evidence type="ECO:0000256" key="5">
    <source>
        <dbReference type="ARBA" id="ARBA00023125"/>
    </source>
</evidence>
<reference evidence="13" key="1">
    <citation type="submission" date="2022-10" db="EMBL/GenBank/DDBJ databases">
        <authorList>
            <person name="Turner M.S."/>
            <person name="Huang W."/>
        </authorList>
    </citation>
    <scope>NUCLEOTIDE SEQUENCE</scope>
    <source>
        <strain evidence="13">3</strain>
    </source>
</reference>
<dbReference type="AlphaFoldDB" id="A0A9X4S9G1"/>
<evidence type="ECO:0000256" key="9">
    <source>
        <dbReference type="ARBA" id="ARBA00032235"/>
    </source>
</evidence>
<comment type="catalytic activity">
    <reaction evidence="1">
        <text>ATP-independent breakage of single-stranded DNA, followed by passage and rejoining.</text>
        <dbReference type="EC" id="5.6.2.1"/>
    </reaction>
</comment>
<dbReference type="PANTHER" id="PTHR11390">
    <property type="entry name" value="PROKARYOTIC DNA TOPOISOMERASE"/>
    <property type="match status" value="1"/>
</dbReference>
<evidence type="ECO:0000259" key="11">
    <source>
        <dbReference type="PROSITE" id="PS50880"/>
    </source>
</evidence>
<reference evidence="13" key="2">
    <citation type="journal article" date="2023" name="Food Microbiol.">
        <title>Evaluation of the fermentation potential of lactic acid bacteria isolated from herbs, fruits and vegetables as starter cultures in nut-based milk alternatives.</title>
        <authorList>
            <person name="Huang W."/>
            <person name="Dong A."/>
            <person name="Pham H.T."/>
            <person name="Zhou C."/>
            <person name="Huo Z."/>
            <person name="Watjen A.P."/>
            <person name="Prakash S."/>
            <person name="Bang-Berthelsen C.H."/>
            <person name="Turner M.S."/>
        </authorList>
    </citation>
    <scope>NUCLEOTIDE SEQUENCE</scope>
    <source>
        <strain evidence="13">3</strain>
    </source>
</reference>
<evidence type="ECO:0000256" key="1">
    <source>
        <dbReference type="ARBA" id="ARBA00000213"/>
    </source>
</evidence>
<dbReference type="PRINTS" id="PR00417">
    <property type="entry name" value="PRTPISMRASEI"/>
</dbReference>
<dbReference type="InterPro" id="IPR023405">
    <property type="entry name" value="Topo_IA_core_domain"/>
</dbReference>
<evidence type="ECO:0000256" key="6">
    <source>
        <dbReference type="ARBA" id="ARBA00023235"/>
    </source>
</evidence>
<dbReference type="InterPro" id="IPR000380">
    <property type="entry name" value="Topo_IA"/>
</dbReference>
<dbReference type="Proteomes" id="UP001152614">
    <property type="component" value="Unassembled WGS sequence"/>
</dbReference>
<dbReference type="InterPro" id="IPR006171">
    <property type="entry name" value="TOPRIM_dom"/>
</dbReference>
<dbReference type="InterPro" id="IPR013825">
    <property type="entry name" value="Topo_IA_cen_sub2"/>
</dbReference>
<feature type="domain" description="Topo IA-type catalytic" evidence="12">
    <location>
        <begin position="164"/>
        <end position="600"/>
    </location>
</feature>
<dbReference type="InterPro" id="IPR013497">
    <property type="entry name" value="Topo_IA_cen"/>
</dbReference>
<evidence type="ECO:0000256" key="8">
    <source>
        <dbReference type="ARBA" id="ARBA00031985"/>
    </source>
</evidence>
<protein>
    <recommendedName>
        <fullName evidence="3">DNA topoisomerase</fullName>
        <ecNumber evidence="3">5.6.2.1</ecNumber>
    </recommendedName>
    <alternativeName>
        <fullName evidence="10">Omega-protein</fullName>
    </alternativeName>
    <alternativeName>
        <fullName evidence="9">Relaxing enzyme</fullName>
    </alternativeName>
    <alternativeName>
        <fullName evidence="7">Swivelase</fullName>
    </alternativeName>
    <alternativeName>
        <fullName evidence="8">Untwisting enzyme</fullName>
    </alternativeName>
</protein>
<sequence>MIIIKRLIVAEKNSQASSYATALGKFTKSGATYILSSLNLHIAPAAGHLLDIVNDIEPAYKEPLPYFPEAIIYGFKAQGQTKAERDSHLKHIKFLYNNLKKEMSWADEIIVGTDPDREGESIFYTLLSQFPEFEKKVKYRLWANSLTKDGIKKAYESLRPAKETYNFYIEADARRTADWLVGVANLTPLVRAHLKSKGMLEEIVSRNRKSSKKKFERLSVGRVKAPVMKLIIDNDLAISNHVSKDLWKIEAVDSQGITFTNQQVYGGDKNNLGESEAKGDLEKLEKVAKVLEVNQSTENRKAPNLFNLTNLQSYMSQHYQFSAEQTLAVVAELYQKKIMSYPRTDSKLITEYEFAYLKVKLKAYQALVGIDFEPTHLEARKKYVNTNKVKEHYALIPTEILPDLETLSHDERLIYETVVKRTLMMFSSDQVIAKTQVKIDNGQEFTVTGMVILKEGWHQYALQAKNKNEKVILPSYKEGELVKVENALVKGKTQPPTRLTEATMLKTVLVKYGLGTSATRATTLAGLVRDGFISLDKKTGQYSPLEKAKKTIQALEELGSNFANPEKTSEWEITLKLIGEGKLRAEEFLQEIKNEIMTTVKGQNK</sequence>
<evidence type="ECO:0000256" key="2">
    <source>
        <dbReference type="ARBA" id="ARBA00009446"/>
    </source>
</evidence>
<accession>A0A9X4S9G1</accession>
<gene>
    <name evidence="13" type="ORF">OGZ51_10420</name>
</gene>
<dbReference type="Gene3D" id="3.40.50.140">
    <property type="match status" value="1"/>
</dbReference>
<dbReference type="SMART" id="SM00437">
    <property type="entry name" value="TOP1Ac"/>
    <property type="match status" value="1"/>
</dbReference>
<dbReference type="GO" id="GO:0003677">
    <property type="term" value="F:DNA binding"/>
    <property type="evidence" value="ECO:0007669"/>
    <property type="project" value="UniProtKB-KW"/>
</dbReference>
<dbReference type="InterPro" id="IPR003601">
    <property type="entry name" value="Topo_IA_2"/>
</dbReference>
<dbReference type="InterPro" id="IPR013826">
    <property type="entry name" value="Topo_IA_cen_sub3"/>
</dbReference>
<evidence type="ECO:0000313" key="14">
    <source>
        <dbReference type="Proteomes" id="UP001152614"/>
    </source>
</evidence>
<dbReference type="InterPro" id="IPR013824">
    <property type="entry name" value="Topo_IA_cen_sub1"/>
</dbReference>
<dbReference type="Gene3D" id="1.10.460.10">
    <property type="entry name" value="Topoisomerase I, domain 2"/>
    <property type="match status" value="1"/>
</dbReference>
<dbReference type="EMBL" id="JAOWLY010000010">
    <property type="protein sequence ID" value="MDG4984559.1"/>
    <property type="molecule type" value="Genomic_DNA"/>
</dbReference>
<proteinExistence type="inferred from homology"/>
<evidence type="ECO:0000313" key="13">
    <source>
        <dbReference type="EMBL" id="MDG4984559.1"/>
    </source>
</evidence>
<dbReference type="RefSeq" id="WP_278229176.1">
    <property type="nucleotide sequence ID" value="NZ_JAOWLY010000010.1"/>
</dbReference>
<comment type="similarity">
    <text evidence="2">Belongs to the type IA topoisomerase family.</text>
</comment>
<comment type="caution">
    <text evidence="13">The sequence shown here is derived from an EMBL/GenBank/DDBJ whole genome shotgun (WGS) entry which is preliminary data.</text>
</comment>
<dbReference type="GO" id="GO:0006281">
    <property type="term" value="P:DNA repair"/>
    <property type="evidence" value="ECO:0007669"/>
    <property type="project" value="TreeGrafter"/>
</dbReference>
<name>A0A9X4S9G1_9LACT</name>
<evidence type="ECO:0000256" key="4">
    <source>
        <dbReference type="ARBA" id="ARBA00023029"/>
    </source>
</evidence>
<dbReference type="GO" id="GO:0003917">
    <property type="term" value="F:DNA topoisomerase type I (single strand cut, ATP-independent) activity"/>
    <property type="evidence" value="ECO:0007669"/>
    <property type="project" value="UniProtKB-EC"/>
</dbReference>
<dbReference type="PROSITE" id="PS52039">
    <property type="entry name" value="TOPO_IA_2"/>
    <property type="match status" value="1"/>
</dbReference>
<evidence type="ECO:0000256" key="10">
    <source>
        <dbReference type="ARBA" id="ARBA00032877"/>
    </source>
</evidence>
<organism evidence="13 14">
    <name type="scientific">Lactococcus lactis</name>
    <dbReference type="NCBI Taxonomy" id="1358"/>
    <lineage>
        <taxon>Bacteria</taxon>
        <taxon>Bacillati</taxon>
        <taxon>Bacillota</taxon>
        <taxon>Bacilli</taxon>
        <taxon>Lactobacillales</taxon>
        <taxon>Streptococcaceae</taxon>
        <taxon>Lactococcus</taxon>
    </lineage>
</organism>